<evidence type="ECO:0000313" key="2">
    <source>
        <dbReference type="Proteomes" id="UP000184447"/>
    </source>
</evidence>
<dbReference type="RefSeq" id="WP_073340693.1">
    <property type="nucleotide sequence ID" value="NZ_FQXM01000034.1"/>
</dbReference>
<dbReference type="AlphaFoldDB" id="A0A1M5XRR0"/>
<dbReference type="SUPFAM" id="SSF55008">
    <property type="entry name" value="HMA, heavy metal-associated domain"/>
    <property type="match status" value="1"/>
</dbReference>
<name>A0A1M5XRR0_9CLOT</name>
<dbReference type="STRING" id="1121316.SAMN02745207_03866"/>
<proteinExistence type="predicted"/>
<sequence>MKISINIMDLSQRDNFAVITERISAKEGIIATQLKKNNLEMIFDENIISKDEILDFIEDMGFSIL</sequence>
<reference evidence="1 2" key="1">
    <citation type="submission" date="2016-11" db="EMBL/GenBank/DDBJ databases">
        <authorList>
            <person name="Jaros S."/>
            <person name="Januszkiewicz K."/>
            <person name="Wedrychowicz H."/>
        </authorList>
    </citation>
    <scope>NUCLEOTIDE SEQUENCE [LARGE SCALE GENOMIC DNA]</scope>
    <source>
        <strain evidence="1 2">DSM 8605</strain>
    </source>
</reference>
<evidence type="ECO:0000313" key="1">
    <source>
        <dbReference type="EMBL" id="SHI02228.1"/>
    </source>
</evidence>
<protein>
    <recommendedName>
        <fullName evidence="3">Copper chaperone CopZ</fullName>
    </recommendedName>
</protein>
<dbReference type="EMBL" id="FQXM01000034">
    <property type="protein sequence ID" value="SHI02228.1"/>
    <property type="molecule type" value="Genomic_DNA"/>
</dbReference>
<dbReference type="InterPro" id="IPR036163">
    <property type="entry name" value="HMA_dom_sf"/>
</dbReference>
<dbReference type="GO" id="GO:0046872">
    <property type="term" value="F:metal ion binding"/>
    <property type="evidence" value="ECO:0007669"/>
    <property type="project" value="InterPro"/>
</dbReference>
<evidence type="ECO:0008006" key="3">
    <source>
        <dbReference type="Google" id="ProtNLM"/>
    </source>
</evidence>
<accession>A0A1M5XRR0</accession>
<keyword evidence="2" id="KW-1185">Reference proteome</keyword>
<organism evidence="1 2">
    <name type="scientific">Clostridium grantii DSM 8605</name>
    <dbReference type="NCBI Taxonomy" id="1121316"/>
    <lineage>
        <taxon>Bacteria</taxon>
        <taxon>Bacillati</taxon>
        <taxon>Bacillota</taxon>
        <taxon>Clostridia</taxon>
        <taxon>Eubacteriales</taxon>
        <taxon>Clostridiaceae</taxon>
        <taxon>Clostridium</taxon>
    </lineage>
</organism>
<dbReference type="Proteomes" id="UP000184447">
    <property type="component" value="Unassembled WGS sequence"/>
</dbReference>
<gene>
    <name evidence="1" type="ORF">SAMN02745207_03866</name>
</gene>